<gene>
    <name evidence="3" type="ORF">BU16DRAFT_516069</name>
</gene>
<dbReference type="Proteomes" id="UP000799750">
    <property type="component" value="Unassembled WGS sequence"/>
</dbReference>
<dbReference type="InterPro" id="IPR010730">
    <property type="entry name" value="HET"/>
</dbReference>
<reference evidence="3" key="1">
    <citation type="journal article" date="2020" name="Stud. Mycol.">
        <title>101 Dothideomycetes genomes: a test case for predicting lifestyles and emergence of pathogens.</title>
        <authorList>
            <person name="Haridas S."/>
            <person name="Albert R."/>
            <person name="Binder M."/>
            <person name="Bloem J."/>
            <person name="Labutti K."/>
            <person name="Salamov A."/>
            <person name="Andreopoulos B."/>
            <person name="Baker S."/>
            <person name="Barry K."/>
            <person name="Bills G."/>
            <person name="Bluhm B."/>
            <person name="Cannon C."/>
            <person name="Castanera R."/>
            <person name="Culley D."/>
            <person name="Daum C."/>
            <person name="Ezra D."/>
            <person name="Gonzalez J."/>
            <person name="Henrissat B."/>
            <person name="Kuo A."/>
            <person name="Liang C."/>
            <person name="Lipzen A."/>
            <person name="Lutzoni F."/>
            <person name="Magnuson J."/>
            <person name="Mondo S."/>
            <person name="Nolan M."/>
            <person name="Ohm R."/>
            <person name="Pangilinan J."/>
            <person name="Park H.-J."/>
            <person name="Ramirez L."/>
            <person name="Alfaro M."/>
            <person name="Sun H."/>
            <person name="Tritt A."/>
            <person name="Yoshinaga Y."/>
            <person name="Zwiers L.-H."/>
            <person name="Turgeon B."/>
            <person name="Goodwin S."/>
            <person name="Spatafora J."/>
            <person name="Crous P."/>
            <person name="Grigoriev I."/>
        </authorList>
    </citation>
    <scope>NUCLEOTIDE SEQUENCE</scope>
    <source>
        <strain evidence="3">CBS 269.34</strain>
    </source>
</reference>
<sequence>MVRQWLEDSDEAHPLRGTESEQNYDRLPSNFRVIDVQRRCLVEHRHQYRYVALSYVWGSSHMLKTTKSTFHQLSIDGAFNNSKTKLPEVVESALEFLQGLSERYLWVDALCIVQDDEVDVLNQISRMDAIYSSSYATLIAAAGTSSQSRLLGLPNSPRIVKQSMETIQGETYIAQSPTLGDKLLETVWYTRGWTYQEHELSSRRIFVFDDEFFFENENTIHCESSWRSENALAQTLEAPWGTATSTSNKDYVNYFVSFFFNKVNDYTRRNLTYPNDILNAFAGLCMSLQNNGKIKIRSGLPLESLHQGLFWDTARISSRRLSTFSHQGSTWIFPSWSWIGWTGIIRHDSSR</sequence>
<evidence type="ECO:0000313" key="4">
    <source>
        <dbReference type="Proteomes" id="UP000799750"/>
    </source>
</evidence>
<accession>A0A6A6QJK3</accession>
<organism evidence="3 4">
    <name type="scientific">Lophium mytilinum</name>
    <dbReference type="NCBI Taxonomy" id="390894"/>
    <lineage>
        <taxon>Eukaryota</taxon>
        <taxon>Fungi</taxon>
        <taxon>Dikarya</taxon>
        <taxon>Ascomycota</taxon>
        <taxon>Pezizomycotina</taxon>
        <taxon>Dothideomycetes</taxon>
        <taxon>Pleosporomycetidae</taxon>
        <taxon>Mytilinidiales</taxon>
        <taxon>Mytilinidiaceae</taxon>
        <taxon>Lophium</taxon>
    </lineage>
</organism>
<keyword evidence="4" id="KW-1185">Reference proteome</keyword>
<feature type="region of interest" description="Disordered" evidence="1">
    <location>
        <begin position="1"/>
        <end position="21"/>
    </location>
</feature>
<dbReference type="PANTHER" id="PTHR33112:SF12">
    <property type="entry name" value="HETEROKARYON INCOMPATIBILITY DOMAIN-CONTAINING PROTEIN"/>
    <property type="match status" value="1"/>
</dbReference>
<dbReference type="AlphaFoldDB" id="A0A6A6QJK3"/>
<dbReference type="PANTHER" id="PTHR33112">
    <property type="entry name" value="DOMAIN PROTEIN, PUTATIVE-RELATED"/>
    <property type="match status" value="1"/>
</dbReference>
<evidence type="ECO:0000313" key="3">
    <source>
        <dbReference type="EMBL" id="KAF2491617.1"/>
    </source>
</evidence>
<dbReference type="Pfam" id="PF06985">
    <property type="entry name" value="HET"/>
    <property type="match status" value="1"/>
</dbReference>
<dbReference type="OrthoDB" id="2958217at2759"/>
<evidence type="ECO:0000259" key="2">
    <source>
        <dbReference type="Pfam" id="PF06985"/>
    </source>
</evidence>
<feature type="non-terminal residue" evidence="3">
    <location>
        <position position="351"/>
    </location>
</feature>
<name>A0A6A6QJK3_9PEZI</name>
<feature type="domain" description="Heterokaryon incompatibility" evidence="2">
    <location>
        <begin position="50"/>
        <end position="197"/>
    </location>
</feature>
<dbReference type="EMBL" id="MU004195">
    <property type="protein sequence ID" value="KAF2491617.1"/>
    <property type="molecule type" value="Genomic_DNA"/>
</dbReference>
<proteinExistence type="predicted"/>
<evidence type="ECO:0000256" key="1">
    <source>
        <dbReference type="SAM" id="MobiDB-lite"/>
    </source>
</evidence>
<protein>
    <submittedName>
        <fullName evidence="3">HET-domain-containing protein</fullName>
    </submittedName>
</protein>